<proteinExistence type="predicted"/>
<accession>A0A4R0JES2</accession>
<evidence type="ECO:0000313" key="2">
    <source>
        <dbReference type="Proteomes" id="UP000291144"/>
    </source>
</evidence>
<organism evidence="1 2">
    <name type="scientific">Kribbella pittospori</name>
    <dbReference type="NCBI Taxonomy" id="722689"/>
    <lineage>
        <taxon>Bacteria</taxon>
        <taxon>Bacillati</taxon>
        <taxon>Actinomycetota</taxon>
        <taxon>Actinomycetes</taxon>
        <taxon>Propionibacteriales</taxon>
        <taxon>Kribbellaceae</taxon>
        <taxon>Kribbella</taxon>
    </lineage>
</organism>
<gene>
    <name evidence="1" type="ORF">E0H73_44905</name>
</gene>
<evidence type="ECO:0000313" key="1">
    <source>
        <dbReference type="EMBL" id="TCC45433.1"/>
    </source>
</evidence>
<name>A0A4R0JES2_9ACTN</name>
<dbReference type="Proteomes" id="UP000291144">
    <property type="component" value="Unassembled WGS sequence"/>
</dbReference>
<protein>
    <submittedName>
        <fullName evidence="1">Uncharacterized protein</fullName>
    </submittedName>
</protein>
<comment type="caution">
    <text evidence="1">The sequence shown here is derived from an EMBL/GenBank/DDBJ whole genome shotgun (WGS) entry which is preliminary data.</text>
</comment>
<sequence>MGKARRGCRLQRRPRVVVTTDGWGVASHAGSRLLADLADATGLTPTPSHGFHHAVPCASLRMVVGPLGLLIVKGCYAVD</sequence>
<keyword evidence="2" id="KW-1185">Reference proteome</keyword>
<dbReference type="EMBL" id="SJKB01000038">
    <property type="protein sequence ID" value="TCC45433.1"/>
    <property type="molecule type" value="Genomic_DNA"/>
</dbReference>
<dbReference type="AlphaFoldDB" id="A0A4R0JES2"/>
<reference evidence="1 2" key="1">
    <citation type="submission" date="2019-02" db="EMBL/GenBank/DDBJ databases">
        <title>Kribbella capetownensis sp. nov. and Kribbella speibonae sp. nov., isolated from soil.</title>
        <authorList>
            <person name="Curtis S.M."/>
            <person name="Norton I."/>
            <person name="Everest G.J."/>
            <person name="Meyers P.R."/>
        </authorList>
    </citation>
    <scope>NUCLEOTIDE SEQUENCE [LARGE SCALE GENOMIC DNA]</scope>
    <source>
        <strain evidence="1 2">NRRL B-24813</strain>
    </source>
</reference>